<sequence>MQDPRKANATPRDPATPPPLPPRSEPRVEPRPEPRVEPRSEPRIELRIEPVADDAAGDHKVPTYLALPKRQAVYFGVAGFVAGIVFWHAVGFWTVVQNTVYQGTDDRLSNVADAQPTNKSSGTFADAIDRAISQATPPSEATPITTGAISLEKNAERLGGNEGQATAPGQTNCASFTRDRATGEILSRPCTEAERSLPHNPEGTRENFAVEQARAPAGTGSRWSTYTAPKN</sequence>
<feature type="transmembrane region" description="Helical" evidence="2">
    <location>
        <begin position="72"/>
        <end position="96"/>
    </location>
</feature>
<reference evidence="4" key="1">
    <citation type="submission" date="2015-02" db="EMBL/GenBank/DDBJ databases">
        <authorList>
            <person name="Chooi Y.-H."/>
        </authorList>
    </citation>
    <scope>NUCLEOTIDE SEQUENCE [LARGE SCALE GENOMIC DNA]</scope>
    <source>
        <strain evidence="4">strain Y</strain>
    </source>
</reference>
<evidence type="ECO:0000313" key="3">
    <source>
        <dbReference type="EMBL" id="CPR14828.1"/>
    </source>
</evidence>
<feature type="region of interest" description="Disordered" evidence="1">
    <location>
        <begin position="188"/>
        <end position="231"/>
    </location>
</feature>
<feature type="compositionally biased region" description="Polar residues" evidence="1">
    <location>
        <begin position="221"/>
        <end position="231"/>
    </location>
</feature>
<protein>
    <submittedName>
        <fullName evidence="3">Uncharacterized protein</fullName>
    </submittedName>
</protein>
<name>A0A0D6J9E2_9HYPH</name>
<dbReference type="KEGG" id="fil:BN1229_v1_0086"/>
<gene>
    <name evidence="3" type="ORF">YBN1229_v1_0088</name>
</gene>
<dbReference type="OrthoDB" id="7933943at2"/>
<keyword evidence="4" id="KW-1185">Reference proteome</keyword>
<proteinExistence type="predicted"/>
<keyword evidence="2" id="KW-0812">Transmembrane</keyword>
<feature type="region of interest" description="Disordered" evidence="1">
    <location>
        <begin position="1"/>
        <end position="43"/>
    </location>
</feature>
<dbReference type="AlphaFoldDB" id="A0A0D6J9E2"/>
<accession>A0A0D6J9E2</accession>
<evidence type="ECO:0000256" key="2">
    <source>
        <dbReference type="SAM" id="Phobius"/>
    </source>
</evidence>
<organism evidence="3 4">
    <name type="scientific">Candidatus Filomicrobium marinum</name>
    <dbReference type="NCBI Taxonomy" id="1608628"/>
    <lineage>
        <taxon>Bacteria</taxon>
        <taxon>Pseudomonadati</taxon>
        <taxon>Pseudomonadota</taxon>
        <taxon>Alphaproteobacteria</taxon>
        <taxon>Hyphomicrobiales</taxon>
        <taxon>Hyphomicrobiaceae</taxon>
        <taxon>Filomicrobium</taxon>
    </lineage>
</organism>
<keyword evidence="2" id="KW-1133">Transmembrane helix</keyword>
<evidence type="ECO:0000256" key="1">
    <source>
        <dbReference type="SAM" id="MobiDB-lite"/>
    </source>
</evidence>
<dbReference type="Proteomes" id="UP000033187">
    <property type="component" value="Chromosome 1"/>
</dbReference>
<keyword evidence="2" id="KW-0472">Membrane</keyword>
<feature type="compositionally biased region" description="Pro residues" evidence="1">
    <location>
        <begin position="14"/>
        <end position="23"/>
    </location>
</feature>
<dbReference type="EMBL" id="LN829119">
    <property type="protein sequence ID" value="CPR14828.1"/>
    <property type="molecule type" value="Genomic_DNA"/>
</dbReference>
<dbReference type="KEGG" id="fiy:BN1229_v1_0088"/>
<feature type="compositionally biased region" description="Basic and acidic residues" evidence="1">
    <location>
        <begin position="191"/>
        <end position="205"/>
    </location>
</feature>
<dbReference type="RefSeq" id="WP_046475299.1">
    <property type="nucleotide sequence ID" value="NZ_LN829118.1"/>
</dbReference>
<evidence type="ECO:0000313" key="4">
    <source>
        <dbReference type="Proteomes" id="UP000033187"/>
    </source>
</evidence>
<feature type="compositionally biased region" description="Basic and acidic residues" evidence="1">
    <location>
        <begin position="24"/>
        <end position="43"/>
    </location>
</feature>